<dbReference type="GeneID" id="95579923"/>
<dbReference type="OrthoDB" id="3035837at2"/>
<comment type="caution">
    <text evidence="2">The sequence shown here is derived from an EMBL/GenBank/DDBJ whole genome shotgun (WGS) entry which is preliminary data.</text>
</comment>
<sequence length="412" mass="47442">MKVGILVKKKKDWKIWKSLCLFFNDWLNLFRLIVVFIALAILIHFSRFDADFTWLDLFDIPLFVSILFLIIAEGAFKVIKNITEDLAKVSEDFVSISDKYKSEPLVEYNGNKIPIVEILKKEDFKKDFSLTFNPDAYVLPDLCMTYLEQLIDAHGKSKTYNQDLIRVDNITSSNDKINITYSKTTFFNSLLTNRSQDVTLPNNLSLRRFYEPGPFLSPLNNSQYSNHLGVNIIVITDDHKVIFVKRSKDISIGKRKLGISVGASIKPKYFENHFSQIGISDIENSIKEEIQDELGVSPDEYFESFSLKRNTVSLFSELFEGGKPQLLMALKSPLTFKEHNHFFQEHLSKEKSEKMIVDGKELIGISDIELKEQLDNGEIFKSTLLKIDSKYFEISPAHLAVLALYFNINKEL</sequence>
<feature type="transmembrane region" description="Helical" evidence="1">
    <location>
        <begin position="21"/>
        <end position="45"/>
    </location>
</feature>
<keyword evidence="1" id="KW-1133">Transmembrane helix</keyword>
<proteinExistence type="predicted"/>
<keyword evidence="1" id="KW-0812">Transmembrane</keyword>
<accession>A0A430B8X0</accession>
<name>A0A430B8X0_9ENTE</name>
<dbReference type="AlphaFoldDB" id="A0A430B8X0"/>
<evidence type="ECO:0000313" key="3">
    <source>
        <dbReference type="Proteomes" id="UP000288028"/>
    </source>
</evidence>
<evidence type="ECO:0000256" key="1">
    <source>
        <dbReference type="SAM" id="Phobius"/>
    </source>
</evidence>
<evidence type="ECO:0000313" key="2">
    <source>
        <dbReference type="EMBL" id="RSU16723.1"/>
    </source>
</evidence>
<protein>
    <submittedName>
        <fullName evidence="2">Uncharacterized protein</fullName>
    </submittedName>
</protein>
<feature type="transmembrane region" description="Helical" evidence="1">
    <location>
        <begin position="57"/>
        <end position="76"/>
    </location>
</feature>
<dbReference type="EMBL" id="NGKB01000001">
    <property type="protein sequence ID" value="RSU16723.1"/>
    <property type="molecule type" value="Genomic_DNA"/>
</dbReference>
<reference evidence="2 3" key="1">
    <citation type="submission" date="2017-05" db="EMBL/GenBank/DDBJ databases">
        <title>Vagococcus spp. assemblies.</title>
        <authorList>
            <person name="Gulvik C.A."/>
        </authorList>
    </citation>
    <scope>NUCLEOTIDE SEQUENCE [LARGE SCALE GENOMIC DNA]</scope>
    <source>
        <strain evidence="2 3">SS1714</strain>
    </source>
</reference>
<gene>
    <name evidence="2" type="ORF">CBF28_00630</name>
</gene>
<dbReference type="RefSeq" id="WP_126790832.1">
    <property type="nucleotide sequence ID" value="NZ_CP060720.1"/>
</dbReference>
<keyword evidence="3" id="KW-1185">Reference proteome</keyword>
<keyword evidence="1" id="KW-0472">Membrane</keyword>
<organism evidence="2 3">
    <name type="scientific">Vagococcus carniphilus</name>
    <dbReference type="NCBI Taxonomy" id="218144"/>
    <lineage>
        <taxon>Bacteria</taxon>
        <taxon>Bacillati</taxon>
        <taxon>Bacillota</taxon>
        <taxon>Bacilli</taxon>
        <taxon>Lactobacillales</taxon>
        <taxon>Enterococcaceae</taxon>
        <taxon>Vagococcus</taxon>
    </lineage>
</organism>
<dbReference type="Proteomes" id="UP000288028">
    <property type="component" value="Unassembled WGS sequence"/>
</dbReference>